<accession>A0A2W1BDV7</accession>
<name>A0A2W1BDV7_HELAM</name>
<gene>
    <name evidence="1" type="primary">HaOG212038</name>
    <name evidence="1" type="ORF">B5X24_HaOG212038</name>
</gene>
<protein>
    <submittedName>
        <fullName evidence="1">Uncharacterized protein</fullName>
    </submittedName>
</protein>
<reference evidence="1 2" key="1">
    <citation type="journal article" date="2017" name="BMC Biol.">
        <title>Genomic innovations, transcriptional plasticity and gene loss underlying the evolution and divergence of two highly polyphagous and invasive Helicoverpa pest species.</title>
        <authorList>
            <person name="Pearce S.L."/>
            <person name="Clarke D.F."/>
            <person name="East P.D."/>
            <person name="Elfekih S."/>
            <person name="Gordon K.H."/>
            <person name="Jermiin L.S."/>
            <person name="McGaughran A."/>
            <person name="Oakeshott J.G."/>
            <person name="Papanikolaou A."/>
            <person name="Perera O.P."/>
            <person name="Rane R.V."/>
            <person name="Richards S."/>
            <person name="Tay W.T."/>
            <person name="Walsh T.K."/>
            <person name="Anderson A."/>
            <person name="Anderson C.J."/>
            <person name="Asgari S."/>
            <person name="Board P.G."/>
            <person name="Bretschneider A."/>
            <person name="Campbell P.M."/>
            <person name="Chertemps T."/>
            <person name="Christeller J.T."/>
            <person name="Coppin C.W."/>
            <person name="Downes S.J."/>
            <person name="Duan G."/>
            <person name="Farnsworth C.A."/>
            <person name="Good R.T."/>
            <person name="Han L.B."/>
            <person name="Han Y.C."/>
            <person name="Hatje K."/>
            <person name="Horne I."/>
            <person name="Huang Y.P."/>
            <person name="Hughes D.S."/>
            <person name="Jacquin-Joly E."/>
            <person name="James W."/>
            <person name="Jhangiani S."/>
            <person name="Kollmar M."/>
            <person name="Kuwar S.S."/>
            <person name="Li S."/>
            <person name="Liu N.Y."/>
            <person name="Maibeche M.T."/>
            <person name="Miller J.R."/>
            <person name="Montagne N."/>
            <person name="Perry T."/>
            <person name="Qu J."/>
            <person name="Song S.V."/>
            <person name="Sutton G.G."/>
            <person name="Vogel H."/>
            <person name="Walenz B.P."/>
            <person name="Xu W."/>
            <person name="Zhang H.J."/>
            <person name="Zou Z."/>
            <person name="Batterham P."/>
            <person name="Edwards O.R."/>
            <person name="Feyereisen R."/>
            <person name="Gibbs R.A."/>
            <person name="Heckel D.G."/>
            <person name="McGrath A."/>
            <person name="Robin C."/>
            <person name="Scherer S.E."/>
            <person name="Worley K.C."/>
            <person name="Wu Y.D."/>
        </authorList>
    </citation>
    <scope>NUCLEOTIDE SEQUENCE [LARGE SCALE GENOMIC DNA]</scope>
    <source>
        <strain evidence="1">Harm_GR_Male_#8</strain>
        <tissue evidence="1">Whole organism</tissue>
    </source>
</reference>
<organism evidence="1 2">
    <name type="scientific">Helicoverpa armigera</name>
    <name type="common">Cotton bollworm</name>
    <name type="synonym">Heliothis armigera</name>
    <dbReference type="NCBI Taxonomy" id="29058"/>
    <lineage>
        <taxon>Eukaryota</taxon>
        <taxon>Metazoa</taxon>
        <taxon>Ecdysozoa</taxon>
        <taxon>Arthropoda</taxon>
        <taxon>Hexapoda</taxon>
        <taxon>Insecta</taxon>
        <taxon>Pterygota</taxon>
        <taxon>Neoptera</taxon>
        <taxon>Endopterygota</taxon>
        <taxon>Lepidoptera</taxon>
        <taxon>Glossata</taxon>
        <taxon>Ditrysia</taxon>
        <taxon>Noctuoidea</taxon>
        <taxon>Noctuidae</taxon>
        <taxon>Heliothinae</taxon>
        <taxon>Helicoverpa</taxon>
    </lineage>
</organism>
<dbReference type="Proteomes" id="UP000249218">
    <property type="component" value="Unassembled WGS sequence"/>
</dbReference>
<keyword evidence="2" id="KW-1185">Reference proteome</keyword>
<dbReference type="EMBL" id="KZ150228">
    <property type="protein sequence ID" value="PZC72025.1"/>
    <property type="molecule type" value="Genomic_DNA"/>
</dbReference>
<proteinExistence type="predicted"/>
<evidence type="ECO:0000313" key="1">
    <source>
        <dbReference type="EMBL" id="PZC72025.1"/>
    </source>
</evidence>
<sequence>MPFTYSNREYLDMIVCYVVTGENLTAARTRTVNCTVTSDECLRFKQSWGCTSAYSTMDSFDLIKPDTGRPRIASELEERVLDYFSDNPQACTRDAGRDLA</sequence>
<evidence type="ECO:0000313" key="2">
    <source>
        <dbReference type="Proteomes" id="UP000249218"/>
    </source>
</evidence>
<dbReference type="AlphaFoldDB" id="A0A2W1BDV7"/>